<feature type="transmembrane region" description="Helical" evidence="1">
    <location>
        <begin position="466"/>
        <end position="489"/>
    </location>
</feature>
<dbReference type="PANTHER" id="PTHR46312:SF2">
    <property type="entry name" value="NUCLEOTIDE-BINDING OLIGOMERIZATION DOMAIN-CONTAINING PROTEIN 2-LIKE"/>
    <property type="match status" value="1"/>
</dbReference>
<dbReference type="Gene3D" id="2.60.40.10">
    <property type="entry name" value="Immunoglobulins"/>
    <property type="match status" value="1"/>
</dbReference>
<dbReference type="EMBL" id="JAIZAY010000001">
    <property type="protein sequence ID" value="KAJ8049590.1"/>
    <property type="molecule type" value="Genomic_DNA"/>
</dbReference>
<dbReference type="InterPro" id="IPR007111">
    <property type="entry name" value="NACHT_NTPase"/>
</dbReference>
<evidence type="ECO:0000256" key="1">
    <source>
        <dbReference type="SAM" id="Phobius"/>
    </source>
</evidence>
<dbReference type="Gene3D" id="3.40.50.300">
    <property type="entry name" value="P-loop containing nucleotide triphosphate hydrolases"/>
    <property type="match status" value="2"/>
</dbReference>
<keyword evidence="1" id="KW-0812">Transmembrane</keyword>
<proteinExistence type="predicted"/>
<dbReference type="InterPro" id="IPR003599">
    <property type="entry name" value="Ig_sub"/>
</dbReference>
<dbReference type="SUPFAM" id="SSF48726">
    <property type="entry name" value="Immunoglobulin"/>
    <property type="match status" value="2"/>
</dbReference>
<organism evidence="4 5">
    <name type="scientific">Holothuria leucospilota</name>
    <name type="common">Black long sea cucumber</name>
    <name type="synonym">Mertensiothuria leucospilota</name>
    <dbReference type="NCBI Taxonomy" id="206669"/>
    <lineage>
        <taxon>Eukaryota</taxon>
        <taxon>Metazoa</taxon>
        <taxon>Echinodermata</taxon>
        <taxon>Eleutherozoa</taxon>
        <taxon>Echinozoa</taxon>
        <taxon>Holothuroidea</taxon>
        <taxon>Aspidochirotacea</taxon>
        <taxon>Aspidochirotida</taxon>
        <taxon>Holothuriidae</taxon>
        <taxon>Holothuria</taxon>
    </lineage>
</organism>
<dbReference type="PANTHER" id="PTHR46312">
    <property type="entry name" value="NACHT DOMAIN-CONTAINING PROTEIN"/>
    <property type="match status" value="1"/>
</dbReference>
<dbReference type="SMART" id="SM00409">
    <property type="entry name" value="IG"/>
    <property type="match status" value="2"/>
</dbReference>
<dbReference type="InterPro" id="IPR013783">
    <property type="entry name" value="Ig-like_fold"/>
</dbReference>
<reference evidence="4" key="1">
    <citation type="submission" date="2021-10" db="EMBL/GenBank/DDBJ databases">
        <title>Tropical sea cucumber genome reveals ecological adaptation and Cuvierian tubules defense mechanism.</title>
        <authorList>
            <person name="Chen T."/>
        </authorList>
    </citation>
    <scope>NUCLEOTIDE SEQUENCE</scope>
    <source>
        <strain evidence="4">Nanhai2018</strain>
        <tissue evidence="4">Muscle</tissue>
    </source>
</reference>
<dbReference type="InterPro" id="IPR036179">
    <property type="entry name" value="Ig-like_dom_sf"/>
</dbReference>
<keyword evidence="2" id="KW-0732">Signal</keyword>
<dbReference type="OrthoDB" id="120976at2759"/>
<keyword evidence="1" id="KW-0472">Membrane</keyword>
<feature type="signal peptide" evidence="2">
    <location>
        <begin position="1"/>
        <end position="22"/>
    </location>
</feature>
<evidence type="ECO:0000313" key="4">
    <source>
        <dbReference type="EMBL" id="KAJ8049590.1"/>
    </source>
</evidence>
<dbReference type="InterPro" id="IPR027417">
    <property type="entry name" value="P-loop_NTPase"/>
</dbReference>
<keyword evidence="1" id="KW-1133">Transmembrane helix</keyword>
<feature type="chain" id="PRO_5040470227" evidence="2">
    <location>
        <begin position="23"/>
        <end position="1646"/>
    </location>
</feature>
<keyword evidence="5" id="KW-1185">Reference proteome</keyword>
<feature type="transmembrane region" description="Helical" evidence="1">
    <location>
        <begin position="771"/>
        <end position="789"/>
    </location>
</feature>
<accession>A0A9Q1HKU8</accession>
<dbReference type="SUPFAM" id="SSF52540">
    <property type="entry name" value="P-loop containing nucleoside triphosphate hydrolases"/>
    <property type="match status" value="2"/>
</dbReference>
<name>A0A9Q1HKU8_HOLLE</name>
<evidence type="ECO:0000313" key="5">
    <source>
        <dbReference type="Proteomes" id="UP001152320"/>
    </source>
</evidence>
<protein>
    <submittedName>
        <fullName evidence="4">NLR family CARD domain-containing protein 4</fullName>
    </submittedName>
</protein>
<feature type="domain" description="NACHT" evidence="3">
    <location>
        <begin position="597"/>
        <end position="721"/>
    </location>
</feature>
<sequence length="1646" mass="187298">MDSTFFLLYLLVWVSCLTGVSVRICESPQYMALGKSGTIECSFQEGFHLVAWYNSLDLTEGKTILQMVDGVKDGHGYNSGQYDVCKNGSLIINNVTISHEQNLTVAMLYSQNEDPVLQQVEVIVTVMPSIPFPIVDQCEDKNTICHRQLPRDSNLTCLVQNARPAVFLRWVDRTTGRDRNVSFQTSYSENEASFTTSTTITVAFRYSSVLSLLTCRAAALPGLLLKQQTTILIENSNATFADLVPMVHHIERGSLLTLQCSKSDLSLVLWKKAGQKSGMFQVLAYAAFLEEDVPVLNNEQYQLQKDGSLVLSETEANHEGFYGCVFEYDGTGDAVLYQVIVFVTTVPIVHGCKEDNYCVLEGKTDGSLTCSLKGIRPKVLLELKTFHDRDGPLISFANQRLDVTSNGDVYDITLTSTYHLKETKKDRVTLECRISKSNIQALQSATKFDVIFVSVTEAPVAPIRSFPLWMLAVLIPVCLLLIFVCFFFIQRGRRWLENRERKANDLEEEVPMVSPAEENIQSVQKITLLKELKTKYKDQYDAVQPIPYIRDRLYCVDRVFVEGGFEKLISQGRIEGYGNWEKLNSYHEVMNLRSSSTRTIIEGDPGYGKSTLTLQLAYDWCNRTTESPLANVGIFILLRLRQLGGVQSVFKAIKQFILPRDSTLEETDIATVMYESKSTVIILDGYDEYPEEETSKLTDIISIIRREMFQDNLVILTTRSSLLPKSFPPNTQRIRLTGFDEKARAAYIRKAIVGENDEAARKIKRGLHNNPVLQGLCQVPLFFVMFAHMTHESETFLKFNSVTSFFRYMINCFHSHLTNKQKDPNVNQFTLLENDNDHDILDEIAFEGLSGKNQKIVWEKRELTERLGRKFYNHYKRIGILVEEEVLDLAGTPGNIQYKVEVRFYHKLFCEWYAAHCLSRKAVQPEVNLNELLKHMNPFDLQYTYRFACGLNSDAGDKIIEYLRGIKDGDKFAVLCILEQSGKIDQIKDTIRDMCSNYNVIDNNDSLLLQGSIVQLLEIGAGNQMPISFVWLKNCFNSVDASTGSILLKSELLFPVLATVEELAIGEKGRNVGNNEVFNILDYALMCTNLKTLRFCHCMLPQAIKAKSLSSLQSRNVQVLWITDDDEYCLNLRSGKWEKINGDDLDKIQDGNIQAKKNLLISLTRQFYEKLTSTIKPVPTDQQNVYPVNEVFVDGGIEGLTYTDDNGGGEWEEIASYQIIFSDSRFVAKRRLIEGKAGFGKSTLALKMASDWCSSNIKPPLSNIELFLLIRLRQEGLSKHIYAHLNHDALPNDSPLSGHDIKQVLRNCTSVLIVLDDVNFCLDQSNDTKCDIAEIVQGKMFSKLDVIMMSTSVPKECSRETKHLRLTGFHDKRRVEYIQKVFGDDNTLTADEVKLTLRENSMMNYFCKIPFFFVLLAHKIHETKQLETFSEESDLSKCILGCFHCHFVLQMGDNNTLDFSTLKKINQAFGKFAFEGLCSSNHGLKWSKDDMIDSIGQLYYDYYVQMGILVEHEICDDFEGDSKVRKTISQVMIQFYDNEFVYWYAAYYIAKGNVDWFSASVKSAVESSSYLKTLHQSAENRIEFAMLWINDQGPYVSGVLDVVKKLCSSEVEFNNKQKEVFKRSMLRILEIASDNKVRSNFKITTN</sequence>
<gene>
    <name evidence="4" type="ORF">HOLleu_02393</name>
</gene>
<evidence type="ECO:0000259" key="3">
    <source>
        <dbReference type="PROSITE" id="PS50837"/>
    </source>
</evidence>
<evidence type="ECO:0000256" key="2">
    <source>
        <dbReference type="SAM" id="SignalP"/>
    </source>
</evidence>
<dbReference type="Proteomes" id="UP001152320">
    <property type="component" value="Chromosome 1"/>
</dbReference>
<dbReference type="Pfam" id="PF05729">
    <property type="entry name" value="NACHT"/>
    <property type="match status" value="2"/>
</dbReference>
<dbReference type="PROSITE" id="PS50837">
    <property type="entry name" value="NACHT"/>
    <property type="match status" value="1"/>
</dbReference>
<comment type="caution">
    <text evidence="4">The sequence shown here is derived from an EMBL/GenBank/DDBJ whole genome shotgun (WGS) entry which is preliminary data.</text>
</comment>